<dbReference type="Pfam" id="PF00083">
    <property type="entry name" value="Sugar_tr"/>
    <property type="match status" value="1"/>
</dbReference>
<dbReference type="PROSITE" id="PS50850">
    <property type="entry name" value="MFS"/>
    <property type="match status" value="1"/>
</dbReference>
<evidence type="ECO:0000256" key="4">
    <source>
        <dbReference type="ARBA" id="ARBA00023136"/>
    </source>
</evidence>
<evidence type="ECO:0000259" key="7">
    <source>
        <dbReference type="PROSITE" id="PS50850"/>
    </source>
</evidence>
<dbReference type="InterPro" id="IPR005828">
    <property type="entry name" value="MFS_sugar_transport-like"/>
</dbReference>
<dbReference type="OrthoDB" id="3936150at2759"/>
<gene>
    <name evidence="8" type="ORF">HOLleu_25632</name>
</gene>
<dbReference type="PROSITE" id="PS00216">
    <property type="entry name" value="SUGAR_TRANSPORT_1"/>
    <property type="match status" value="1"/>
</dbReference>
<keyword evidence="4 6" id="KW-0472">Membrane</keyword>
<feature type="domain" description="Major facilitator superfamily (MFS) profile" evidence="7">
    <location>
        <begin position="16"/>
        <end position="502"/>
    </location>
</feature>
<dbReference type="EMBL" id="JAIZAY010000012">
    <property type="protein sequence ID" value="KAJ8032179.1"/>
    <property type="molecule type" value="Genomic_DNA"/>
</dbReference>
<feature type="transmembrane region" description="Helical" evidence="6">
    <location>
        <begin position="450"/>
        <end position="469"/>
    </location>
</feature>
<feature type="transmembrane region" description="Helical" evidence="6">
    <location>
        <begin position="326"/>
        <end position="346"/>
    </location>
</feature>
<evidence type="ECO:0000313" key="9">
    <source>
        <dbReference type="Proteomes" id="UP001152320"/>
    </source>
</evidence>
<evidence type="ECO:0000256" key="5">
    <source>
        <dbReference type="SAM" id="MobiDB-lite"/>
    </source>
</evidence>
<evidence type="ECO:0000256" key="3">
    <source>
        <dbReference type="ARBA" id="ARBA00022989"/>
    </source>
</evidence>
<dbReference type="GO" id="GO:0022857">
    <property type="term" value="F:transmembrane transporter activity"/>
    <property type="evidence" value="ECO:0007669"/>
    <property type="project" value="InterPro"/>
</dbReference>
<name>A0A9Q1BTA4_HOLLE</name>
<comment type="caution">
    <text evidence="8">The sequence shown here is derived from an EMBL/GenBank/DDBJ whole genome shotgun (WGS) entry which is preliminary data.</text>
</comment>
<feature type="transmembrane region" description="Helical" evidence="6">
    <location>
        <begin position="231"/>
        <end position="250"/>
    </location>
</feature>
<dbReference type="Gene3D" id="1.20.1250.20">
    <property type="entry name" value="MFS general substrate transporter like domains"/>
    <property type="match status" value="1"/>
</dbReference>
<dbReference type="CDD" id="cd17317">
    <property type="entry name" value="MFS_SLC22"/>
    <property type="match status" value="1"/>
</dbReference>
<keyword evidence="3 6" id="KW-1133">Transmembrane helix</keyword>
<evidence type="ECO:0000256" key="2">
    <source>
        <dbReference type="ARBA" id="ARBA00022692"/>
    </source>
</evidence>
<keyword evidence="2 6" id="KW-0812">Transmembrane</keyword>
<dbReference type="GO" id="GO:0016020">
    <property type="term" value="C:membrane"/>
    <property type="evidence" value="ECO:0007669"/>
    <property type="project" value="UniProtKB-SubCell"/>
</dbReference>
<organism evidence="8 9">
    <name type="scientific">Holothuria leucospilota</name>
    <name type="common">Black long sea cucumber</name>
    <name type="synonym">Mertensiothuria leucospilota</name>
    <dbReference type="NCBI Taxonomy" id="206669"/>
    <lineage>
        <taxon>Eukaryota</taxon>
        <taxon>Metazoa</taxon>
        <taxon>Echinodermata</taxon>
        <taxon>Eleutherozoa</taxon>
        <taxon>Echinozoa</taxon>
        <taxon>Holothuroidea</taxon>
        <taxon>Aspidochirotacea</taxon>
        <taxon>Aspidochirotida</taxon>
        <taxon>Holothuriidae</taxon>
        <taxon>Holothuria</taxon>
    </lineage>
</organism>
<evidence type="ECO:0000256" key="6">
    <source>
        <dbReference type="SAM" id="Phobius"/>
    </source>
</evidence>
<sequence length="720" mass="79192">MDIEKALEASNPLGRVQVLILIAASLGFIETGFIALSSVFLAEVPPHHCTVTPGNTLNQTIPTDEDGVYLRCEEYVNSSVSKETQSCSNGWEYDTELYGESISSEWDLVCSNDFLPGLSQSILLAGFGVGSIMAGPAADKFGRKPTTVIAVVIINILGIAISYSPNYAVFVSLRFTFGFVYKAVNIPLTTMMYECLLPKHRATVGNIPPFTGTLGLLLMAVLAALVKDWFYFNIVLMSPMFILVLFVWFLPESVRWQISQGKIKEAEKTIQRMAKLNKAKHFPPLVFTATEEMKSKEDTEKSVSKQTETNARKKGGVMMLFKPPTVIVTLIMGWFMFTFTIVYFGFALTTGSLSGDPYFNFFLSCLVEVPARLIPLFIVRRTGSLRPLLATFFISGITMVGIIILESTEGGPDWLLTTLSLLGKFFITFAFAPISLLITELFPTTVRNSGTGVAQLIGNIGSLLSPLLLYMDKFVANLSLMIMTGAAFVSAVLCLCLPETLNTTQPETAEDLKILFDTKRIFSFGKSSHKDSLSSEDGKVGMVGDTTVENDKVNGIKNESFEPDTLNTTRPETPPDVQIVFETKQNKSCRETFHHNPTSLEDGKVWSKGDTTVAEGDKEEGTVSEGASREDSMSLENKQVESKYGKRVAEDKETGMMNKGSSQNDSISWEERKVGLEDNKTAEENKEMTTLNEGVPLSDSMSLEDEKARLEDDPTAEGGK</sequence>
<feature type="transmembrane region" description="Helical" evidence="6">
    <location>
        <begin position="388"/>
        <end position="408"/>
    </location>
</feature>
<dbReference type="InterPro" id="IPR020846">
    <property type="entry name" value="MFS_dom"/>
</dbReference>
<comment type="subcellular location">
    <subcellularLocation>
        <location evidence="1">Membrane</location>
        <topology evidence="1">Multi-pass membrane protein</topology>
    </subcellularLocation>
</comment>
<feature type="transmembrane region" description="Helical" evidence="6">
    <location>
        <begin position="358"/>
        <end position="379"/>
    </location>
</feature>
<keyword evidence="9" id="KW-1185">Reference proteome</keyword>
<feature type="transmembrane region" description="Helical" evidence="6">
    <location>
        <begin position="414"/>
        <end position="438"/>
    </location>
</feature>
<protein>
    <submittedName>
        <fullName evidence="8">Solute carrier family 22 member 21</fullName>
    </submittedName>
</protein>
<evidence type="ECO:0000313" key="8">
    <source>
        <dbReference type="EMBL" id="KAJ8032179.1"/>
    </source>
</evidence>
<feature type="transmembrane region" description="Helical" evidence="6">
    <location>
        <begin position="475"/>
        <end position="497"/>
    </location>
</feature>
<feature type="transmembrane region" description="Helical" evidence="6">
    <location>
        <begin position="207"/>
        <end position="225"/>
    </location>
</feature>
<reference evidence="8" key="1">
    <citation type="submission" date="2021-10" db="EMBL/GenBank/DDBJ databases">
        <title>Tropical sea cucumber genome reveals ecological adaptation and Cuvierian tubules defense mechanism.</title>
        <authorList>
            <person name="Chen T."/>
        </authorList>
    </citation>
    <scope>NUCLEOTIDE SEQUENCE</scope>
    <source>
        <strain evidence="8">Nanhai2018</strain>
        <tissue evidence="8">Muscle</tissue>
    </source>
</reference>
<dbReference type="AlphaFoldDB" id="A0A9Q1BTA4"/>
<dbReference type="SUPFAM" id="SSF103473">
    <property type="entry name" value="MFS general substrate transporter"/>
    <property type="match status" value="1"/>
</dbReference>
<dbReference type="InterPro" id="IPR036259">
    <property type="entry name" value="MFS_trans_sf"/>
</dbReference>
<evidence type="ECO:0000256" key="1">
    <source>
        <dbReference type="ARBA" id="ARBA00004141"/>
    </source>
</evidence>
<feature type="region of interest" description="Disordered" evidence="5">
    <location>
        <begin position="594"/>
        <end position="720"/>
    </location>
</feature>
<feature type="transmembrane region" description="Helical" evidence="6">
    <location>
        <begin position="146"/>
        <end position="163"/>
    </location>
</feature>
<feature type="compositionally biased region" description="Basic and acidic residues" evidence="5">
    <location>
        <begin position="669"/>
        <end position="687"/>
    </location>
</feature>
<proteinExistence type="predicted"/>
<feature type="compositionally biased region" description="Basic and acidic residues" evidence="5">
    <location>
        <begin position="615"/>
        <end position="654"/>
    </location>
</feature>
<accession>A0A9Q1BTA4</accession>
<dbReference type="InterPro" id="IPR005829">
    <property type="entry name" value="Sugar_transporter_CS"/>
</dbReference>
<feature type="transmembrane region" description="Helical" evidence="6">
    <location>
        <begin position="175"/>
        <end position="195"/>
    </location>
</feature>
<dbReference type="Proteomes" id="UP001152320">
    <property type="component" value="Chromosome 12"/>
</dbReference>
<feature type="transmembrane region" description="Helical" evidence="6">
    <location>
        <begin position="18"/>
        <end position="42"/>
    </location>
</feature>
<dbReference type="PANTHER" id="PTHR24064">
    <property type="entry name" value="SOLUTE CARRIER FAMILY 22 MEMBER"/>
    <property type="match status" value="1"/>
</dbReference>